<reference evidence="2" key="1">
    <citation type="submission" date="2021-07" db="EMBL/GenBank/DDBJ databases">
        <authorList>
            <person name="Branca A.L. A."/>
        </authorList>
    </citation>
    <scope>NUCLEOTIDE SEQUENCE</scope>
</reference>
<dbReference type="EMBL" id="CAJVNV010000466">
    <property type="protein sequence ID" value="CAG8208567.1"/>
    <property type="molecule type" value="Genomic_DNA"/>
</dbReference>
<name>A0A9W4N0S6_PENNA</name>
<sequence>MLARSFYKETGHGPRNGYGNANANSNTNNRGNNQNGNPNYKGKNFNPNYRGKNFNPHNANIQRANVNAPYKVKKFDPRNGDGQRPNGNANANGNGNGNGNYKGKNYNPNYRGKNFYRHAQNPNIDIEMIEAPSDEPNDIEMPDAPPLPDPVSDLWGAANSLQHELTSSQRIEAFAMGALAVKEIVSPSHFQFNPLAFHQRAVIPPAFYHSSFDPAFHRPAFRPPTFHPPAVHPKIISSPKLQGNAECNYFI</sequence>
<evidence type="ECO:0000256" key="1">
    <source>
        <dbReference type="SAM" id="MobiDB-lite"/>
    </source>
</evidence>
<comment type="caution">
    <text evidence="2">The sequence shown here is derived from an EMBL/GenBank/DDBJ whole genome shotgun (WGS) entry which is preliminary data.</text>
</comment>
<feature type="compositionally biased region" description="Low complexity" evidence="1">
    <location>
        <begin position="15"/>
        <end position="44"/>
    </location>
</feature>
<feature type="compositionally biased region" description="Low complexity" evidence="1">
    <location>
        <begin position="84"/>
        <end position="93"/>
    </location>
</feature>
<protein>
    <submittedName>
        <fullName evidence="2">Uncharacterized protein</fullName>
    </submittedName>
</protein>
<proteinExistence type="predicted"/>
<dbReference type="AlphaFoldDB" id="A0A9W4N0S6"/>
<feature type="compositionally biased region" description="Polar residues" evidence="1">
    <location>
        <begin position="55"/>
        <end position="65"/>
    </location>
</feature>
<accession>A0A9W4N0S6</accession>
<evidence type="ECO:0000313" key="3">
    <source>
        <dbReference type="Proteomes" id="UP001153461"/>
    </source>
</evidence>
<dbReference type="OrthoDB" id="1673781at2759"/>
<organism evidence="2 3">
    <name type="scientific">Penicillium nalgiovense</name>
    <dbReference type="NCBI Taxonomy" id="60175"/>
    <lineage>
        <taxon>Eukaryota</taxon>
        <taxon>Fungi</taxon>
        <taxon>Dikarya</taxon>
        <taxon>Ascomycota</taxon>
        <taxon>Pezizomycotina</taxon>
        <taxon>Eurotiomycetes</taxon>
        <taxon>Eurotiomycetidae</taxon>
        <taxon>Eurotiales</taxon>
        <taxon>Aspergillaceae</taxon>
        <taxon>Penicillium</taxon>
    </lineage>
</organism>
<feature type="compositionally biased region" description="Basic and acidic residues" evidence="1">
    <location>
        <begin position="1"/>
        <end position="12"/>
    </location>
</feature>
<dbReference type="Proteomes" id="UP001153461">
    <property type="component" value="Unassembled WGS sequence"/>
</dbReference>
<gene>
    <name evidence="2" type="ORF">PNAL_LOCUS7709</name>
</gene>
<evidence type="ECO:0000313" key="2">
    <source>
        <dbReference type="EMBL" id="CAG8208567.1"/>
    </source>
</evidence>
<feature type="region of interest" description="Disordered" evidence="1">
    <location>
        <begin position="1"/>
        <end position="102"/>
    </location>
</feature>